<name>A0ABP1E143_9APHY</name>
<keyword evidence="1" id="KW-0812">Transmembrane</keyword>
<feature type="transmembrane region" description="Helical" evidence="1">
    <location>
        <begin position="46"/>
        <end position="66"/>
    </location>
</feature>
<organism evidence="2 3">
    <name type="scientific">Somion occarium</name>
    <dbReference type="NCBI Taxonomy" id="3059160"/>
    <lineage>
        <taxon>Eukaryota</taxon>
        <taxon>Fungi</taxon>
        <taxon>Dikarya</taxon>
        <taxon>Basidiomycota</taxon>
        <taxon>Agaricomycotina</taxon>
        <taxon>Agaricomycetes</taxon>
        <taxon>Polyporales</taxon>
        <taxon>Cerrenaceae</taxon>
        <taxon>Somion</taxon>
    </lineage>
</organism>
<evidence type="ECO:0000313" key="2">
    <source>
        <dbReference type="EMBL" id="CAL1712978.1"/>
    </source>
</evidence>
<dbReference type="Proteomes" id="UP001497453">
    <property type="component" value="Chromosome 7"/>
</dbReference>
<keyword evidence="1" id="KW-0472">Membrane</keyword>
<dbReference type="EMBL" id="OZ037950">
    <property type="protein sequence ID" value="CAL1712978.1"/>
    <property type="molecule type" value="Genomic_DNA"/>
</dbReference>
<evidence type="ECO:0000313" key="3">
    <source>
        <dbReference type="Proteomes" id="UP001497453"/>
    </source>
</evidence>
<feature type="transmembrane region" description="Helical" evidence="1">
    <location>
        <begin position="205"/>
        <end position="231"/>
    </location>
</feature>
<reference evidence="3" key="1">
    <citation type="submission" date="2024-04" db="EMBL/GenBank/DDBJ databases">
        <authorList>
            <person name="Shaw F."/>
            <person name="Minotto A."/>
        </authorList>
    </citation>
    <scope>NUCLEOTIDE SEQUENCE [LARGE SCALE GENOMIC DNA]</scope>
</reference>
<feature type="transmembrane region" description="Helical" evidence="1">
    <location>
        <begin position="128"/>
        <end position="150"/>
    </location>
</feature>
<protein>
    <submittedName>
        <fullName evidence="2">Uncharacterized protein</fullName>
    </submittedName>
</protein>
<feature type="transmembrane region" description="Helical" evidence="1">
    <location>
        <begin position="99"/>
        <end position="121"/>
    </location>
</feature>
<keyword evidence="3" id="KW-1185">Reference proteome</keyword>
<feature type="transmembrane region" description="Helical" evidence="1">
    <location>
        <begin position="12"/>
        <end position="34"/>
    </location>
</feature>
<feature type="transmembrane region" description="Helical" evidence="1">
    <location>
        <begin position="243"/>
        <end position="263"/>
    </location>
</feature>
<proteinExistence type="predicted"/>
<accession>A0ABP1E143</accession>
<keyword evidence="1" id="KW-1133">Transmembrane helix</keyword>
<sequence length="335" mass="37734">MAILLDKAYLTAIWLETVFYGMNFVLFWVCIFVLTYKRRTPKINKFLVSVAVAMFVFSTAHVSLGFQRLIEGFIRRRDWEGGPAAFFSDVSIPANVVKVGIHTVNSIIGDGVVVWRCWLVWGRDWKMCVVPIFLVMASAACGFAQTVYFAKEKALRSAFAHILQIWNGSLFSLSLATNVTVTLLISLRVWYMLRDAGGKMHFRYWRVLLIVIESGMIYSVALICELTLYFLNSNAFYIVYDPIAQLTAIVPTMILVLAGLELTSNDVHSRLTKVSQPVFRAGGPTSSSDTSKYTSNVQLESMQFATRSILSNRELRTTDLTESTFGDDPHIGKRV</sequence>
<gene>
    <name evidence="2" type="ORF">GFSPODELE1_LOCUS9099</name>
</gene>
<feature type="transmembrane region" description="Helical" evidence="1">
    <location>
        <begin position="170"/>
        <end position="193"/>
    </location>
</feature>
<evidence type="ECO:0000256" key="1">
    <source>
        <dbReference type="SAM" id="Phobius"/>
    </source>
</evidence>